<sequence>MENMHPFKPPIYVFTFTSPAIMALNISKVCSADSFLLTFSPLEGSIRDPFHILLDPVLEEPATNTLLHHPHSRHIPSISHIPTPDLVILTQRRITPPLEAALRHIALTTTKTIILTDAATARTLRTWKNFDISIVGALSPWLDPRLVGEDRVARLPVPPCYIGGDRGEVTVSLIPQRGFMKGGRAAMGITYRPSPSRPSPFRRVVTMPVTTPGPTISTPPPQLLASLPVPCIGDLTARLVPPTPPLTPKLPQPPPKDTDTGLPPPRFPGKTLSVIFSPRGTSYNSIKPYATSHLVSEAALPLTALIHSFDAEPRQLLALGRNNSDFPIGQETALALGARAWIATCGSDVKATVRNGRPRARTYLWHEVQEMLDRAEARERRACSGRYAPRSTQILDLYQGEEVTLTSDGVCELDPLSQHQRAVPDALGLFHSVSAF</sequence>
<reference evidence="2" key="1">
    <citation type="submission" date="2023-11" db="EMBL/GenBank/DDBJ databases">
        <title>The genome sequences of three competitors of mushroom-forming fungi.</title>
        <authorList>
            <person name="Beijen E."/>
            <person name="Ohm R.A."/>
        </authorList>
    </citation>
    <scope>NUCLEOTIDE SEQUENCE</scope>
    <source>
        <strain evidence="2">CBS 100526</strain>
    </source>
</reference>
<dbReference type="GeneID" id="87914703"/>
<gene>
    <name evidence="2" type="ORF">Triagg1_10699</name>
</gene>
<organism evidence="2 3">
    <name type="scientific">Trichoderma aggressivum f. europaeum</name>
    <dbReference type="NCBI Taxonomy" id="173218"/>
    <lineage>
        <taxon>Eukaryota</taxon>
        <taxon>Fungi</taxon>
        <taxon>Dikarya</taxon>
        <taxon>Ascomycota</taxon>
        <taxon>Pezizomycotina</taxon>
        <taxon>Sordariomycetes</taxon>
        <taxon>Hypocreomycetidae</taxon>
        <taxon>Hypocreales</taxon>
        <taxon>Hypocreaceae</taxon>
        <taxon>Trichoderma</taxon>
    </lineage>
</organism>
<protein>
    <submittedName>
        <fullName evidence="2">Uncharacterized protein</fullName>
    </submittedName>
</protein>
<keyword evidence="3" id="KW-1185">Reference proteome</keyword>
<dbReference type="AlphaFoldDB" id="A0AAE1I595"/>
<accession>A0AAE1I595</accession>
<evidence type="ECO:0000313" key="3">
    <source>
        <dbReference type="Proteomes" id="UP001273209"/>
    </source>
</evidence>
<dbReference type="RefSeq" id="XP_062750329.1">
    <property type="nucleotide sequence ID" value="XM_062894800.1"/>
</dbReference>
<name>A0AAE1I595_9HYPO</name>
<dbReference type="EMBL" id="JAWRVG010000082">
    <property type="protein sequence ID" value="KAK4060522.1"/>
    <property type="molecule type" value="Genomic_DNA"/>
</dbReference>
<evidence type="ECO:0000256" key="1">
    <source>
        <dbReference type="SAM" id="MobiDB-lite"/>
    </source>
</evidence>
<evidence type="ECO:0000313" key="2">
    <source>
        <dbReference type="EMBL" id="KAK4060522.1"/>
    </source>
</evidence>
<proteinExistence type="predicted"/>
<dbReference type="Proteomes" id="UP001273209">
    <property type="component" value="Unassembled WGS sequence"/>
</dbReference>
<comment type="caution">
    <text evidence="2">The sequence shown here is derived from an EMBL/GenBank/DDBJ whole genome shotgun (WGS) entry which is preliminary data.</text>
</comment>
<feature type="compositionally biased region" description="Pro residues" evidence="1">
    <location>
        <begin position="241"/>
        <end position="255"/>
    </location>
</feature>
<feature type="region of interest" description="Disordered" evidence="1">
    <location>
        <begin position="240"/>
        <end position="264"/>
    </location>
</feature>